<keyword evidence="8" id="KW-1133">Transmembrane helix</keyword>
<evidence type="ECO:0000256" key="14">
    <source>
        <dbReference type="RuleBase" id="RU368008"/>
    </source>
</evidence>
<evidence type="ECO:0000256" key="1">
    <source>
        <dbReference type="ARBA" id="ARBA00004448"/>
    </source>
</evidence>
<dbReference type="InterPro" id="IPR018108">
    <property type="entry name" value="MCP_transmembrane"/>
</dbReference>
<dbReference type="Pfam" id="PF00153">
    <property type="entry name" value="Mito_carr"/>
    <property type="match status" value="1"/>
</dbReference>
<dbReference type="PROSITE" id="PS50920">
    <property type="entry name" value="SOLCAR"/>
    <property type="match status" value="1"/>
</dbReference>
<keyword evidence="10 12" id="KW-0472">Membrane</keyword>
<organism evidence="15 16">
    <name type="scientific">Trichoderma cornu-damae</name>
    <dbReference type="NCBI Taxonomy" id="654480"/>
    <lineage>
        <taxon>Eukaryota</taxon>
        <taxon>Fungi</taxon>
        <taxon>Dikarya</taxon>
        <taxon>Ascomycota</taxon>
        <taxon>Pezizomycotina</taxon>
        <taxon>Sordariomycetes</taxon>
        <taxon>Hypocreomycetidae</taxon>
        <taxon>Hypocreales</taxon>
        <taxon>Hypocreaceae</taxon>
        <taxon>Trichoderma</taxon>
    </lineage>
</organism>
<dbReference type="GO" id="GO:1990544">
    <property type="term" value="P:mitochondrial ATP transmembrane transport"/>
    <property type="evidence" value="ECO:0007669"/>
    <property type="project" value="InterPro"/>
</dbReference>
<comment type="function">
    <text evidence="14">Catalyzes the exchange of ADP and ATP across the membrane.</text>
</comment>
<evidence type="ECO:0000256" key="11">
    <source>
        <dbReference type="ARBA" id="ARBA00024143"/>
    </source>
</evidence>
<evidence type="ECO:0000256" key="9">
    <source>
        <dbReference type="ARBA" id="ARBA00023128"/>
    </source>
</evidence>
<evidence type="ECO:0000256" key="4">
    <source>
        <dbReference type="ARBA" id="ARBA00022449"/>
    </source>
</evidence>
<keyword evidence="3 13" id="KW-0813">Transport</keyword>
<protein>
    <recommendedName>
        <fullName evidence="14">ADP/ATP translocase</fullName>
    </recommendedName>
    <alternativeName>
        <fullName evidence="14">ADP,ATP carrier protein</fullName>
    </alternativeName>
</protein>
<evidence type="ECO:0000313" key="15">
    <source>
        <dbReference type="EMBL" id="KAH6608350.1"/>
    </source>
</evidence>
<dbReference type="GO" id="GO:0005743">
    <property type="term" value="C:mitochondrial inner membrane"/>
    <property type="evidence" value="ECO:0007669"/>
    <property type="project" value="UniProtKB-SubCell"/>
</dbReference>
<keyword evidence="6" id="KW-0677">Repeat</keyword>
<evidence type="ECO:0000313" key="16">
    <source>
        <dbReference type="Proteomes" id="UP000827724"/>
    </source>
</evidence>
<sequence>MQAHFLAVRSKRRSFMRRTVTVTLSSAGIVGLYHGFTPSVLSAVIYRDLYLVTYDSFKTTFEFKSSYDAAKQIITKNGARALFSDDGGSSHAFTFPFTIQSLTTFSFNKAATPITKLIMATAQLPPES</sequence>
<dbReference type="GO" id="GO:0005471">
    <property type="term" value="F:ATP:ADP antiporter activity"/>
    <property type="evidence" value="ECO:0007669"/>
    <property type="project" value="UniProtKB-UniRule"/>
</dbReference>
<evidence type="ECO:0000256" key="5">
    <source>
        <dbReference type="ARBA" id="ARBA00022692"/>
    </source>
</evidence>
<comment type="similarity">
    <text evidence="2 13">Belongs to the mitochondrial carrier (TC 2.A.29) family.</text>
</comment>
<dbReference type="EMBL" id="JAIWOZ010000002">
    <property type="protein sequence ID" value="KAH6608350.1"/>
    <property type="molecule type" value="Genomic_DNA"/>
</dbReference>
<evidence type="ECO:0000256" key="6">
    <source>
        <dbReference type="ARBA" id="ARBA00022737"/>
    </source>
</evidence>
<evidence type="ECO:0000256" key="3">
    <source>
        <dbReference type="ARBA" id="ARBA00022448"/>
    </source>
</evidence>
<dbReference type="InterPro" id="IPR023395">
    <property type="entry name" value="MCP_dom_sf"/>
</dbReference>
<keyword evidence="16" id="KW-1185">Reference proteome</keyword>
<dbReference type="InterPro" id="IPR002113">
    <property type="entry name" value="ADT_euk_type"/>
</dbReference>
<comment type="subcellular location">
    <subcellularLocation>
        <location evidence="14">Membrane</location>
        <topology evidence="14">Multi-pass membrane protein</topology>
    </subcellularLocation>
    <subcellularLocation>
        <location evidence="1">Mitochondrion inner membrane</location>
        <topology evidence="1">Multi-pass membrane protein</topology>
    </subcellularLocation>
</comment>
<keyword evidence="9" id="KW-0496">Mitochondrion</keyword>
<dbReference type="PANTHER" id="PTHR45635:SF14">
    <property type="entry name" value="ADP_ATP TRANSLOCASE"/>
    <property type="match status" value="1"/>
</dbReference>
<dbReference type="Proteomes" id="UP000827724">
    <property type="component" value="Unassembled WGS sequence"/>
</dbReference>
<name>A0A9P8QMZ8_9HYPO</name>
<evidence type="ECO:0000256" key="7">
    <source>
        <dbReference type="ARBA" id="ARBA00022792"/>
    </source>
</evidence>
<keyword evidence="4" id="KW-0050">Antiport</keyword>
<evidence type="ECO:0000256" key="8">
    <source>
        <dbReference type="ARBA" id="ARBA00022989"/>
    </source>
</evidence>
<evidence type="ECO:0000256" key="13">
    <source>
        <dbReference type="RuleBase" id="RU000488"/>
    </source>
</evidence>
<reference evidence="15" key="1">
    <citation type="submission" date="2021-08" db="EMBL/GenBank/DDBJ databases">
        <title>Chromosome-Level Trichoderma cornu-damae using Hi-C Data.</title>
        <authorList>
            <person name="Kim C.S."/>
        </authorList>
    </citation>
    <scope>NUCLEOTIDE SEQUENCE</scope>
    <source>
        <strain evidence="15">KA19-0412C</strain>
    </source>
</reference>
<evidence type="ECO:0000256" key="2">
    <source>
        <dbReference type="ARBA" id="ARBA00006375"/>
    </source>
</evidence>
<proteinExistence type="inferred from homology"/>
<keyword evidence="7" id="KW-0999">Mitochondrion inner membrane</keyword>
<dbReference type="PANTHER" id="PTHR45635">
    <property type="entry name" value="ADP,ATP CARRIER PROTEIN 1-RELATED-RELATED"/>
    <property type="match status" value="1"/>
</dbReference>
<accession>A0A9P8QMZ8</accession>
<dbReference type="SUPFAM" id="SSF103506">
    <property type="entry name" value="Mitochondrial carrier"/>
    <property type="match status" value="1"/>
</dbReference>
<dbReference type="AlphaFoldDB" id="A0A9P8QMZ8"/>
<feature type="repeat" description="Solcar" evidence="12">
    <location>
        <begin position="1"/>
        <end position="60"/>
    </location>
</feature>
<dbReference type="Gene3D" id="1.50.40.10">
    <property type="entry name" value="Mitochondrial carrier domain"/>
    <property type="match status" value="1"/>
</dbReference>
<evidence type="ECO:0000256" key="10">
    <source>
        <dbReference type="ARBA" id="ARBA00023136"/>
    </source>
</evidence>
<comment type="catalytic activity">
    <reaction evidence="11">
        <text>ADP(in) + ATP(out) = ADP(out) + ATP(in)</text>
        <dbReference type="Rhea" id="RHEA:34999"/>
        <dbReference type="ChEBI" id="CHEBI:30616"/>
        <dbReference type="ChEBI" id="CHEBI:456216"/>
    </reaction>
    <physiologicalReaction direction="left-to-right" evidence="11">
        <dbReference type="Rhea" id="RHEA:35000"/>
    </physiologicalReaction>
</comment>
<comment type="caution">
    <text evidence="15">The sequence shown here is derived from an EMBL/GenBank/DDBJ whole genome shotgun (WGS) entry which is preliminary data.</text>
</comment>
<dbReference type="GO" id="GO:0140021">
    <property type="term" value="P:mitochondrial ADP transmembrane transport"/>
    <property type="evidence" value="ECO:0007669"/>
    <property type="project" value="InterPro"/>
</dbReference>
<evidence type="ECO:0000256" key="12">
    <source>
        <dbReference type="PROSITE-ProRule" id="PRU00282"/>
    </source>
</evidence>
<comment type="subunit">
    <text evidence="14">Monomer.</text>
</comment>
<keyword evidence="5 12" id="KW-0812">Transmembrane</keyword>
<gene>
    <name evidence="15" type="ORF">Trco_001696</name>
</gene>